<keyword evidence="2" id="KW-1185">Reference proteome</keyword>
<comment type="caution">
    <text evidence="1">The sequence shown here is derived from an EMBL/GenBank/DDBJ whole genome shotgun (WGS) entry which is preliminary data.</text>
</comment>
<sequence>MCETNKQNEKTLHRIVNDYPERYENAQLTQPYDKDTRHFPLELSTVHCPGLPGESDEFHQLKSGTCASVAQSISSDRRHPQRAQSSEARCVQQDATLNGLLEECSARCLIQSRHDAALGKYPKL</sequence>
<dbReference type="Proteomes" id="UP000297814">
    <property type="component" value="Unassembled WGS sequence"/>
</dbReference>
<dbReference type="EMBL" id="PQXK01000414">
    <property type="protein sequence ID" value="TGO31758.1"/>
    <property type="molecule type" value="Genomic_DNA"/>
</dbReference>
<gene>
    <name evidence="1" type="ORF">BHYA_0417g00050</name>
</gene>
<protein>
    <submittedName>
        <fullName evidence="1">Uncharacterized protein</fullName>
    </submittedName>
</protein>
<reference evidence="1 2" key="1">
    <citation type="submission" date="2017-12" db="EMBL/GenBank/DDBJ databases">
        <title>Comparative genomics of Botrytis spp.</title>
        <authorList>
            <person name="Valero-Jimenez C.A."/>
            <person name="Tapia P."/>
            <person name="Veloso J."/>
            <person name="Silva-Moreno E."/>
            <person name="Staats M."/>
            <person name="Valdes J.H."/>
            <person name="Van Kan J.A.L."/>
        </authorList>
    </citation>
    <scope>NUCLEOTIDE SEQUENCE [LARGE SCALE GENOMIC DNA]</scope>
    <source>
        <strain evidence="1 2">Bh0001</strain>
    </source>
</reference>
<organism evidence="1 2">
    <name type="scientific">Botrytis hyacinthi</name>
    <dbReference type="NCBI Taxonomy" id="278943"/>
    <lineage>
        <taxon>Eukaryota</taxon>
        <taxon>Fungi</taxon>
        <taxon>Dikarya</taxon>
        <taxon>Ascomycota</taxon>
        <taxon>Pezizomycotina</taxon>
        <taxon>Leotiomycetes</taxon>
        <taxon>Helotiales</taxon>
        <taxon>Sclerotiniaceae</taxon>
        <taxon>Botrytis</taxon>
    </lineage>
</organism>
<proteinExistence type="predicted"/>
<evidence type="ECO:0000313" key="1">
    <source>
        <dbReference type="EMBL" id="TGO31758.1"/>
    </source>
</evidence>
<accession>A0A4Z1G6Z1</accession>
<evidence type="ECO:0000313" key="2">
    <source>
        <dbReference type="Proteomes" id="UP000297814"/>
    </source>
</evidence>
<name>A0A4Z1G6Z1_9HELO</name>
<dbReference type="AlphaFoldDB" id="A0A4Z1G6Z1"/>